<dbReference type="AlphaFoldDB" id="A0A2S7K9W9"/>
<protein>
    <submittedName>
        <fullName evidence="3">Antirestriction protein</fullName>
    </submittedName>
</protein>
<dbReference type="InterPro" id="IPR017113">
    <property type="entry name" value="Antirestriction_ArdC"/>
</dbReference>
<sequence length="307" mass="34021">MNIPAKKSRRDPAQEITNRIIAAIEKGAPPWKQPWTNAFSQMRPLRSNGAPYSGVNILILWDRACEMGFENPRWMTFRQARALGGRVKKGERSVLVVYYGSTVKTEEDEGGEAAERSFRFLKSYPVFNVEQIVGLPAHFYDYKGSDIVRTPPVSERRTFFDAIGAKIRHGGGEAFFSPGADVIRMPPFGSFDEPERYFATLAHEAIHWTGARTRLDRLKFPMSEAERAFEELIAEIGAAMLGAHLRLPPGHVDDHAAYVASWLKALRGDKRFILKAAAAAQQACDYLLERAGPDLSLDAAGAAPAAA</sequence>
<evidence type="ECO:0000313" key="3">
    <source>
        <dbReference type="EMBL" id="PQA89295.1"/>
    </source>
</evidence>
<comment type="caution">
    <text evidence="3">The sequence shown here is derived from an EMBL/GenBank/DDBJ whole genome shotgun (WGS) entry which is preliminary data.</text>
</comment>
<evidence type="ECO:0000313" key="4">
    <source>
        <dbReference type="Proteomes" id="UP000239504"/>
    </source>
</evidence>
<dbReference type="Pfam" id="PF18818">
    <property type="entry name" value="MPTase-PolyVal"/>
    <property type="match status" value="1"/>
</dbReference>
<gene>
    <name evidence="3" type="ORF">CW354_04745</name>
</gene>
<keyword evidence="4" id="KW-1185">Reference proteome</keyword>
<accession>A0A2S7K9W9</accession>
<dbReference type="RefSeq" id="WP_104828933.1">
    <property type="nucleotide sequence ID" value="NZ_PJCH01000003.1"/>
</dbReference>
<reference evidence="3 4" key="1">
    <citation type="submission" date="2017-12" db="EMBL/GenBank/DDBJ databases">
        <authorList>
            <person name="Hurst M.R.H."/>
        </authorList>
    </citation>
    <scope>NUCLEOTIDE SEQUENCE [LARGE SCALE GENOMIC DNA]</scope>
    <source>
        <strain evidence="3 4">SY-3-19</strain>
    </source>
</reference>
<dbReference type="Proteomes" id="UP000239504">
    <property type="component" value="Unassembled WGS sequence"/>
</dbReference>
<dbReference type="PIRSF" id="PIRSF037112">
    <property type="entry name" value="Antirestriction_ArdC"/>
    <property type="match status" value="1"/>
</dbReference>
<dbReference type="Pfam" id="PF08401">
    <property type="entry name" value="ArdcN"/>
    <property type="match status" value="1"/>
</dbReference>
<organism evidence="3 4">
    <name type="scientific">Hyphococcus luteus</name>
    <dbReference type="NCBI Taxonomy" id="2058213"/>
    <lineage>
        <taxon>Bacteria</taxon>
        <taxon>Pseudomonadati</taxon>
        <taxon>Pseudomonadota</taxon>
        <taxon>Alphaproteobacteria</taxon>
        <taxon>Parvularculales</taxon>
        <taxon>Parvularculaceae</taxon>
        <taxon>Hyphococcus</taxon>
    </lineage>
</organism>
<evidence type="ECO:0000259" key="2">
    <source>
        <dbReference type="Pfam" id="PF18818"/>
    </source>
</evidence>
<feature type="domain" description="Polyvalent protein metallopeptidase" evidence="2">
    <location>
        <begin position="158"/>
        <end position="278"/>
    </location>
</feature>
<dbReference type="InterPro" id="IPR013610">
    <property type="entry name" value="ArdC_N"/>
</dbReference>
<name>A0A2S7K9W9_9PROT</name>
<dbReference type="OrthoDB" id="9792687at2"/>
<dbReference type="EMBL" id="PJCH01000003">
    <property type="protein sequence ID" value="PQA89295.1"/>
    <property type="molecule type" value="Genomic_DNA"/>
</dbReference>
<dbReference type="InterPro" id="IPR041459">
    <property type="entry name" value="MPTase-PolyVal"/>
</dbReference>
<feature type="domain" description="N-terminal" evidence="1">
    <location>
        <begin position="11"/>
        <end position="127"/>
    </location>
</feature>
<proteinExistence type="predicted"/>
<evidence type="ECO:0000259" key="1">
    <source>
        <dbReference type="Pfam" id="PF08401"/>
    </source>
</evidence>
<dbReference type="GO" id="GO:0003697">
    <property type="term" value="F:single-stranded DNA binding"/>
    <property type="evidence" value="ECO:0007669"/>
    <property type="project" value="InterPro"/>
</dbReference>